<evidence type="ECO:0000259" key="4">
    <source>
        <dbReference type="Pfam" id="PF20009"/>
    </source>
</evidence>
<feature type="domain" description="Secretion system C-terminal sorting" evidence="3">
    <location>
        <begin position="364"/>
        <end position="429"/>
    </location>
</feature>
<dbReference type="InterPro" id="IPR026444">
    <property type="entry name" value="Secre_tail"/>
</dbReference>
<evidence type="ECO:0000256" key="1">
    <source>
        <dbReference type="ARBA" id="ARBA00022729"/>
    </source>
</evidence>
<protein>
    <submittedName>
        <fullName evidence="5">Por secretion system C-terminal sorting domain-containing protein</fullName>
    </submittedName>
</protein>
<evidence type="ECO:0000259" key="3">
    <source>
        <dbReference type="Pfam" id="PF18962"/>
    </source>
</evidence>
<dbReference type="NCBIfam" id="TIGR04183">
    <property type="entry name" value="Por_Secre_tail"/>
    <property type="match status" value="1"/>
</dbReference>
<dbReference type="Proteomes" id="UP000184364">
    <property type="component" value="Unassembled WGS sequence"/>
</dbReference>
<feature type="chain" id="PRO_5012522698" evidence="2">
    <location>
        <begin position="19"/>
        <end position="431"/>
    </location>
</feature>
<dbReference type="OrthoDB" id="614723at2"/>
<dbReference type="EMBL" id="FRAV01000001">
    <property type="protein sequence ID" value="SHK07290.1"/>
    <property type="molecule type" value="Genomic_DNA"/>
</dbReference>
<organism evidence="5 6">
    <name type="scientific">Chryseobacterium polytrichastri</name>
    <dbReference type="NCBI Taxonomy" id="1302687"/>
    <lineage>
        <taxon>Bacteria</taxon>
        <taxon>Pseudomonadati</taxon>
        <taxon>Bacteroidota</taxon>
        <taxon>Flavobacteriia</taxon>
        <taxon>Flavobacteriales</taxon>
        <taxon>Weeksellaceae</taxon>
        <taxon>Chryseobacterium group</taxon>
        <taxon>Chryseobacterium</taxon>
    </lineage>
</organism>
<reference evidence="6" key="1">
    <citation type="submission" date="2016-11" db="EMBL/GenBank/DDBJ databases">
        <authorList>
            <person name="Varghese N."/>
            <person name="Submissions S."/>
        </authorList>
    </citation>
    <scope>NUCLEOTIDE SEQUENCE [LARGE SCALE GENOMIC DNA]</scope>
    <source>
        <strain evidence="6">DSM 26899</strain>
    </source>
</reference>
<proteinExistence type="predicted"/>
<keyword evidence="1 2" id="KW-0732">Signal</keyword>
<feature type="signal peptide" evidence="2">
    <location>
        <begin position="1"/>
        <end position="18"/>
    </location>
</feature>
<dbReference type="RefSeq" id="WP_073289766.1">
    <property type="nucleotide sequence ID" value="NZ_FRAV01000001.1"/>
</dbReference>
<feature type="domain" description="GEVED" evidence="4">
    <location>
        <begin position="258"/>
        <end position="346"/>
    </location>
</feature>
<sequence length="431" mass="46496">MKKTFILSAVAFCALVEAQYCSPTFQYGADSNMITNVTFGSINNTSPFQAGTTPVYENFTSKSTDVQSGVSYPISVKGPSGTFPSDVVVFIDFNQNGNFNDAGESFYIGRLAAANPANAFTVTANIAIPSNATAGATRMRVLKNSNTAAYSNPNAPNTINTACDTNLRAGQTEDYTVNIIGNTSVFPAPYCGDENITSLTVSEITKVEFAGLTKNSPINGSSTTIENFISTVFDVNRGGSYPISVTGGTHGQTTVSAYAYIDFNHNNIFDDNEKFNLGYLDNSNPVPNEQSGITSGTIAIPADALLGPTRFRLVKAYESSSWMGTLENLPCPKNWFIGQVEDYTINVQSSSLSTREVAKESSKIYPNPTTGLVYIKTNEKVEKFEVYNISGQKLSEGNSTTINISDFVPGTYLIKIQTNNKKISTEKIIKQ</sequence>
<dbReference type="AlphaFoldDB" id="A0A1M6PHB6"/>
<keyword evidence="6" id="KW-1185">Reference proteome</keyword>
<name>A0A1M6PHB6_9FLAO</name>
<gene>
    <name evidence="5" type="ORF">SAMN05444267_10018</name>
</gene>
<evidence type="ECO:0000256" key="2">
    <source>
        <dbReference type="SAM" id="SignalP"/>
    </source>
</evidence>
<evidence type="ECO:0000313" key="5">
    <source>
        <dbReference type="EMBL" id="SHK07290.1"/>
    </source>
</evidence>
<dbReference type="STRING" id="1302687.SAMN05444267_10018"/>
<feature type="domain" description="GEVED" evidence="4">
    <location>
        <begin position="87"/>
        <end position="178"/>
    </location>
</feature>
<dbReference type="Pfam" id="PF18962">
    <property type="entry name" value="Por_Secre_tail"/>
    <property type="match status" value="1"/>
</dbReference>
<dbReference type="Pfam" id="PF20009">
    <property type="entry name" value="GEVED"/>
    <property type="match status" value="2"/>
</dbReference>
<evidence type="ECO:0000313" key="6">
    <source>
        <dbReference type="Proteomes" id="UP000184364"/>
    </source>
</evidence>
<dbReference type="InterPro" id="IPR045474">
    <property type="entry name" value="GEVED"/>
</dbReference>
<accession>A0A1M6PHB6</accession>